<dbReference type="InterPro" id="IPR000601">
    <property type="entry name" value="PKD_dom"/>
</dbReference>
<evidence type="ECO:0000313" key="3">
    <source>
        <dbReference type="EMBL" id="OYQ37327.1"/>
    </source>
</evidence>
<accession>A0A255Z702</accession>
<comment type="caution">
    <text evidence="3">The sequence shown here is derived from an EMBL/GenBank/DDBJ whole genome shotgun (WGS) entry which is preliminary data.</text>
</comment>
<dbReference type="SMART" id="SM00089">
    <property type="entry name" value="PKD"/>
    <property type="match status" value="2"/>
</dbReference>
<dbReference type="Gene3D" id="2.60.40.10">
    <property type="entry name" value="Immunoglobulins"/>
    <property type="match status" value="1"/>
</dbReference>
<reference evidence="3 4" key="1">
    <citation type="submission" date="2017-07" db="EMBL/GenBank/DDBJ databases">
        <title>Flavobacterium cyanobacteriorum sp. nov., isolated from cyanobacterial aggregates in a eutrophic lake.</title>
        <authorList>
            <person name="Cai H."/>
        </authorList>
    </citation>
    <scope>NUCLEOTIDE SEQUENCE [LARGE SCALE GENOMIC DNA]</scope>
    <source>
        <strain evidence="3 4">TH021</strain>
    </source>
</reference>
<dbReference type="OrthoDB" id="9765926at2"/>
<dbReference type="EMBL" id="NOXV01000256">
    <property type="protein sequence ID" value="OYQ37327.1"/>
    <property type="molecule type" value="Genomic_DNA"/>
</dbReference>
<dbReference type="RefSeq" id="WP_094414582.1">
    <property type="nucleotide sequence ID" value="NZ_NOXV01000256.1"/>
</dbReference>
<dbReference type="PROSITE" id="PS50093">
    <property type="entry name" value="PKD"/>
    <property type="match status" value="1"/>
</dbReference>
<name>A0A255Z702_9FLAO</name>
<evidence type="ECO:0000256" key="1">
    <source>
        <dbReference type="SAM" id="SignalP"/>
    </source>
</evidence>
<dbReference type="Pfam" id="PF18911">
    <property type="entry name" value="PKD_4"/>
    <property type="match status" value="1"/>
</dbReference>
<evidence type="ECO:0000313" key="4">
    <source>
        <dbReference type="Proteomes" id="UP000216605"/>
    </source>
</evidence>
<dbReference type="InterPro" id="IPR026341">
    <property type="entry name" value="T9SS_type_B"/>
</dbReference>
<dbReference type="Pfam" id="PF13585">
    <property type="entry name" value="CHU_C"/>
    <property type="match status" value="1"/>
</dbReference>
<feature type="domain" description="PKD" evidence="2">
    <location>
        <begin position="448"/>
        <end position="498"/>
    </location>
</feature>
<dbReference type="NCBIfam" id="TIGR04131">
    <property type="entry name" value="Bac_Flav_CTERM"/>
    <property type="match status" value="1"/>
</dbReference>
<dbReference type="CDD" id="cd00146">
    <property type="entry name" value="PKD"/>
    <property type="match status" value="1"/>
</dbReference>
<keyword evidence="4" id="KW-1185">Reference proteome</keyword>
<dbReference type="AlphaFoldDB" id="A0A255Z702"/>
<dbReference type="InterPro" id="IPR022409">
    <property type="entry name" value="PKD/Chitinase_dom"/>
</dbReference>
<dbReference type="InterPro" id="IPR013783">
    <property type="entry name" value="Ig-like_fold"/>
</dbReference>
<organism evidence="3 4">
    <name type="scientific">Flavobacterium cyanobacteriorum</name>
    <dbReference type="NCBI Taxonomy" id="2022802"/>
    <lineage>
        <taxon>Bacteria</taxon>
        <taxon>Pseudomonadati</taxon>
        <taxon>Bacteroidota</taxon>
        <taxon>Flavobacteriia</taxon>
        <taxon>Flavobacteriales</taxon>
        <taxon>Flavobacteriaceae</taxon>
        <taxon>Flavobacterium</taxon>
    </lineage>
</organism>
<dbReference type="InterPro" id="IPR035986">
    <property type="entry name" value="PKD_dom_sf"/>
</dbReference>
<protein>
    <recommendedName>
        <fullName evidence="2">PKD domain-containing protein</fullName>
    </recommendedName>
</protein>
<dbReference type="Proteomes" id="UP000216605">
    <property type="component" value="Unassembled WGS sequence"/>
</dbReference>
<keyword evidence="1" id="KW-0732">Signal</keyword>
<feature type="signal peptide" evidence="1">
    <location>
        <begin position="1"/>
        <end position="19"/>
    </location>
</feature>
<dbReference type="SUPFAM" id="SSF49299">
    <property type="entry name" value="PKD domain"/>
    <property type="match status" value="1"/>
</dbReference>
<proteinExistence type="predicted"/>
<gene>
    <name evidence="3" type="ORF">CHU92_08510</name>
</gene>
<feature type="chain" id="PRO_5012287629" description="PKD domain-containing protein" evidence="1">
    <location>
        <begin position="20"/>
        <end position="1121"/>
    </location>
</feature>
<sequence length="1121" mass="120122">MKRLLILCFLSFSALPALAQGEADNWYFGQKAGIRFLPDGTVVPLNGGQIATTEGCSTISDADGNLLFYTDGRNVWDRNHLKMPNGNYDTGTGLHGDPSSTQSGIIIPNPANPNLYYIFTVDEPHHDNAAVWPNQFNGVYSDQNGTVPAADDGFNNGFKYSIVDLSVTGANGSIGNITIRNRSLTTYNTLSTEEQKYKCSEKITAVKTADGNGYWVITHFIDKFYAFKVDAAGVNEAPVVTTIIPVVPISGYRRNSIGYLKASPDGTKLAIAHNQVGTQTGQVSQNGVVYLYDFNNATGVVSNAVKITDTNSAYGIEFSRETKKLYVTNQGSVLQFNLEAANISLSKVTIVNDGQSGAIQLGPNGKIYRTVNGGLALDVINNPEADGALCDYQSAAQPIGGPPDATCTLGLPPFITSVFSVSIQVVNTCLGDQTNLSLNVNTAFDTVKWNFGDGTPETAELTVPAITHVYAQPGNYTVTATVTKDGTTKTSTKDITITTFPVANAPQNLVECDSDNNSSATFDLTVNTPLILGSQSSTLYEVKYYNSQANADADTSALAANAYMNTLNPQTIYARVQSKVNPACYVTTSFTVTAANTAVVGSDEFTLCDDAADGDDSNGRTTFNLSQVSQALVINNTLFTTRYYVSLADAQAEINTLANNFYNTVPDRETVFARITNTAFPACSAIVEIHLNVSPLPPAVTGASLTQCDLSVTPDGLTQFNLSEADGQLTGGISGLSVTYFANSADAQNNTAPLPLLFSNTTNPQQITARVGNAQSGCFRLVPLQLIVSANTTTPIVLETCDDDGTEDGFTQFNLREAGIENGANTVTYFATANDALLEQNAVTADFTNTLPIQQNVYARIETNNACTALQEIRLFVRRLPDIDITGEALVCLNTRQPVTLDAGVAGNNPSFEYEWSTGATTRTIGVTQPGTYTVTVTSTANAARCSRTRTITVTASDVAVITDVDIQDLRNNNIVTVYAAPANNVATEYLYSIDLPDGPYGPSNVFENVSPGIHTVYVYDTNGCGVTAKEIAVLGIPKFFTPNGDGVNDTWNIIGVNALFYRDSKIYVFDRFGKLLADIDPRGQGWTGLYNGTPLPATDYWYVVQLDNGRTVKGHFSLMR</sequence>
<evidence type="ECO:0000259" key="2">
    <source>
        <dbReference type="PROSITE" id="PS50093"/>
    </source>
</evidence>
<dbReference type="SUPFAM" id="SSF63829">
    <property type="entry name" value="Calcium-dependent phosphotriesterase"/>
    <property type="match status" value="1"/>
</dbReference>